<dbReference type="RefSeq" id="WP_099474907.1">
    <property type="nucleotide sequence ID" value="NZ_CP041025.1"/>
</dbReference>
<dbReference type="GO" id="GO:0046654">
    <property type="term" value="P:tetrahydrofolate biosynthetic process"/>
    <property type="evidence" value="ECO:0007669"/>
    <property type="project" value="UniProtKB-UniPathway"/>
</dbReference>
<protein>
    <recommendedName>
        <fullName evidence="4">2-amino-4-hydroxy-6-hydroxymethyldihydropteridine pyrophosphokinase</fullName>
        <ecNumber evidence="3">2.7.6.3</ecNumber>
    </recommendedName>
    <alternativeName>
        <fullName evidence="11">6-hydroxymethyl-7,8-dihydropterin pyrophosphokinase</fullName>
    </alternativeName>
    <alternativeName>
        <fullName evidence="12">7,8-dihydro-6-hydroxymethylpterin-pyrophosphokinase</fullName>
    </alternativeName>
</protein>
<evidence type="ECO:0000256" key="5">
    <source>
        <dbReference type="ARBA" id="ARBA00022679"/>
    </source>
</evidence>
<evidence type="ECO:0000256" key="9">
    <source>
        <dbReference type="ARBA" id="ARBA00022909"/>
    </source>
</evidence>
<dbReference type="Proteomes" id="UP000229730">
    <property type="component" value="Unassembled WGS sequence"/>
</dbReference>
<reference evidence="14 15" key="1">
    <citation type="submission" date="2017-10" db="EMBL/GenBank/DDBJ databases">
        <title>Frigbacter circumglobatus gen. nov. sp. nov., isolated from sediment cultured in situ.</title>
        <authorList>
            <person name="Zhao Z."/>
        </authorList>
    </citation>
    <scope>NUCLEOTIDE SEQUENCE [LARGE SCALE GENOMIC DNA]</scope>
    <source>
        <strain evidence="14 15">ZYL</strain>
    </source>
</reference>
<keyword evidence="5" id="KW-0808">Transferase</keyword>
<evidence type="ECO:0000256" key="7">
    <source>
        <dbReference type="ARBA" id="ARBA00022777"/>
    </source>
</evidence>
<evidence type="ECO:0000256" key="4">
    <source>
        <dbReference type="ARBA" id="ARBA00016218"/>
    </source>
</evidence>
<keyword evidence="6" id="KW-0547">Nucleotide-binding</keyword>
<keyword evidence="9" id="KW-0289">Folate biosynthesis</keyword>
<gene>
    <name evidence="14" type="primary">folK</name>
    <name evidence="14" type="ORF">CRD36_15775</name>
</gene>
<dbReference type="OrthoDB" id="9808041at2"/>
<comment type="similarity">
    <text evidence="2">Belongs to the HPPK family.</text>
</comment>
<evidence type="ECO:0000256" key="1">
    <source>
        <dbReference type="ARBA" id="ARBA00005051"/>
    </source>
</evidence>
<comment type="pathway">
    <text evidence="1">Cofactor biosynthesis; tetrahydrofolate biosynthesis; 2-amino-4-hydroxy-6-hydroxymethyl-7,8-dihydropteridine diphosphate from 7,8-dihydroneopterin triphosphate: step 4/4.</text>
</comment>
<dbReference type="PANTHER" id="PTHR43071">
    <property type="entry name" value="2-AMINO-4-HYDROXY-6-HYDROXYMETHYLDIHYDROPTERIDINE PYROPHOSPHOKINASE"/>
    <property type="match status" value="1"/>
</dbReference>
<name>A0A2G4YNB3_9PROT</name>
<dbReference type="GO" id="GO:0003848">
    <property type="term" value="F:2-amino-4-hydroxy-6-hydroxymethyldihydropteridine diphosphokinase activity"/>
    <property type="evidence" value="ECO:0007669"/>
    <property type="project" value="UniProtKB-EC"/>
</dbReference>
<sequence length="186" mass="20808">MILLGLGSNLTGGVYDSPQAVLMAALAQMADRGIHVEKLSPFYETEPVPKSDQPWFVNAVAAVTTDLAPRSLLKTLHDIEENLGRSRRIRWEARIIDLDILAYDDKILPSEDVWSEKAEALLPDDIIIPHPRLHERLFVLKPLSDLAPMWRHPVFGDTVDCYIATIEAQGSPGAIRKLDVPNPEKR</sequence>
<evidence type="ECO:0000256" key="12">
    <source>
        <dbReference type="ARBA" id="ARBA00033413"/>
    </source>
</evidence>
<dbReference type="UniPathway" id="UPA00077">
    <property type="reaction ID" value="UER00155"/>
</dbReference>
<organism evidence="14 15">
    <name type="scientific">Paremcibacter congregatus</name>
    <dbReference type="NCBI Taxonomy" id="2043170"/>
    <lineage>
        <taxon>Bacteria</taxon>
        <taxon>Pseudomonadati</taxon>
        <taxon>Pseudomonadota</taxon>
        <taxon>Alphaproteobacteria</taxon>
        <taxon>Emcibacterales</taxon>
        <taxon>Emcibacteraceae</taxon>
        <taxon>Paremcibacter</taxon>
    </lineage>
</organism>
<evidence type="ECO:0000256" key="2">
    <source>
        <dbReference type="ARBA" id="ARBA00005810"/>
    </source>
</evidence>
<proteinExistence type="inferred from homology"/>
<dbReference type="CDD" id="cd00483">
    <property type="entry name" value="HPPK"/>
    <property type="match status" value="1"/>
</dbReference>
<evidence type="ECO:0000256" key="10">
    <source>
        <dbReference type="ARBA" id="ARBA00029409"/>
    </source>
</evidence>
<evidence type="ECO:0000313" key="14">
    <source>
        <dbReference type="EMBL" id="PHZ83810.1"/>
    </source>
</evidence>
<keyword evidence="8" id="KW-0067">ATP-binding</keyword>
<accession>A0A2G4YNB3</accession>
<dbReference type="Gene3D" id="3.30.70.560">
    <property type="entry name" value="7,8-Dihydro-6-hydroxymethylpterin-pyrophosphokinase HPPK"/>
    <property type="match status" value="1"/>
</dbReference>
<dbReference type="GO" id="GO:0016301">
    <property type="term" value="F:kinase activity"/>
    <property type="evidence" value="ECO:0007669"/>
    <property type="project" value="UniProtKB-KW"/>
</dbReference>
<dbReference type="EMBL" id="PDEM01000031">
    <property type="protein sequence ID" value="PHZ83810.1"/>
    <property type="molecule type" value="Genomic_DNA"/>
</dbReference>
<dbReference type="NCBIfam" id="TIGR01498">
    <property type="entry name" value="folK"/>
    <property type="match status" value="1"/>
</dbReference>
<dbReference type="EC" id="2.7.6.3" evidence="3"/>
<dbReference type="InterPro" id="IPR035907">
    <property type="entry name" value="Hppk_sf"/>
</dbReference>
<evidence type="ECO:0000256" key="3">
    <source>
        <dbReference type="ARBA" id="ARBA00013253"/>
    </source>
</evidence>
<evidence type="ECO:0000256" key="11">
    <source>
        <dbReference type="ARBA" id="ARBA00029766"/>
    </source>
</evidence>
<dbReference type="GO" id="GO:0005524">
    <property type="term" value="F:ATP binding"/>
    <property type="evidence" value="ECO:0007669"/>
    <property type="project" value="UniProtKB-KW"/>
</dbReference>
<dbReference type="SUPFAM" id="SSF55083">
    <property type="entry name" value="6-hydroxymethyl-7,8-dihydropterin pyrophosphokinase, HPPK"/>
    <property type="match status" value="1"/>
</dbReference>
<keyword evidence="15" id="KW-1185">Reference proteome</keyword>
<evidence type="ECO:0000256" key="6">
    <source>
        <dbReference type="ARBA" id="ARBA00022741"/>
    </source>
</evidence>
<dbReference type="Pfam" id="PF01288">
    <property type="entry name" value="HPPK"/>
    <property type="match status" value="1"/>
</dbReference>
<dbReference type="FunCoup" id="A0A2G4YNB3">
    <property type="interactions" value="469"/>
</dbReference>
<dbReference type="AlphaFoldDB" id="A0A2G4YNB3"/>
<dbReference type="PANTHER" id="PTHR43071:SF1">
    <property type="entry name" value="2-AMINO-4-HYDROXY-6-HYDROXYMETHYLDIHYDROPTERIDINE PYROPHOSPHOKINASE"/>
    <property type="match status" value="1"/>
</dbReference>
<evidence type="ECO:0000256" key="8">
    <source>
        <dbReference type="ARBA" id="ARBA00022840"/>
    </source>
</evidence>
<evidence type="ECO:0000313" key="15">
    <source>
        <dbReference type="Proteomes" id="UP000229730"/>
    </source>
</evidence>
<dbReference type="InParanoid" id="A0A2G4YNB3"/>
<evidence type="ECO:0000259" key="13">
    <source>
        <dbReference type="Pfam" id="PF01288"/>
    </source>
</evidence>
<dbReference type="InterPro" id="IPR000550">
    <property type="entry name" value="Hppk"/>
</dbReference>
<comment type="function">
    <text evidence="10">Catalyzes the transfer of pyrophosphate from adenosine triphosphate (ATP) to 6-hydroxymethyl-7,8-dihydropterin, an enzymatic step in folate biosynthesis pathway.</text>
</comment>
<comment type="caution">
    <text evidence="14">The sequence shown here is derived from an EMBL/GenBank/DDBJ whole genome shotgun (WGS) entry which is preliminary data.</text>
</comment>
<dbReference type="GO" id="GO:0046656">
    <property type="term" value="P:folic acid biosynthetic process"/>
    <property type="evidence" value="ECO:0007669"/>
    <property type="project" value="UniProtKB-KW"/>
</dbReference>
<feature type="domain" description="7,8-dihydro-6-hydroxymethylpterin-pyrophosphokinase" evidence="13">
    <location>
        <begin position="4"/>
        <end position="148"/>
    </location>
</feature>
<keyword evidence="7 14" id="KW-0418">Kinase</keyword>